<organism evidence="2 3">
    <name type="scientific">Ascobolus immersus RN42</name>
    <dbReference type="NCBI Taxonomy" id="1160509"/>
    <lineage>
        <taxon>Eukaryota</taxon>
        <taxon>Fungi</taxon>
        <taxon>Dikarya</taxon>
        <taxon>Ascomycota</taxon>
        <taxon>Pezizomycotina</taxon>
        <taxon>Pezizomycetes</taxon>
        <taxon>Pezizales</taxon>
        <taxon>Ascobolaceae</taxon>
        <taxon>Ascobolus</taxon>
    </lineage>
</organism>
<feature type="compositionally biased region" description="Low complexity" evidence="1">
    <location>
        <begin position="12"/>
        <end position="27"/>
    </location>
</feature>
<name>A0A3N4HDU2_ASCIM</name>
<evidence type="ECO:0000313" key="2">
    <source>
        <dbReference type="EMBL" id="RPA70651.1"/>
    </source>
</evidence>
<feature type="region of interest" description="Disordered" evidence="1">
    <location>
        <begin position="124"/>
        <end position="217"/>
    </location>
</feature>
<proteinExistence type="predicted"/>
<accession>A0A3N4HDU2</accession>
<keyword evidence="3" id="KW-1185">Reference proteome</keyword>
<protein>
    <submittedName>
        <fullName evidence="2">Uncharacterized protein</fullName>
    </submittedName>
</protein>
<feature type="compositionally biased region" description="Acidic residues" evidence="1">
    <location>
        <begin position="73"/>
        <end position="86"/>
    </location>
</feature>
<dbReference type="AlphaFoldDB" id="A0A3N4HDU2"/>
<feature type="compositionally biased region" description="Polar residues" evidence="1">
    <location>
        <begin position="184"/>
        <end position="195"/>
    </location>
</feature>
<feature type="region of interest" description="Disordered" evidence="1">
    <location>
        <begin position="1"/>
        <end position="103"/>
    </location>
</feature>
<sequence>MPEKTGKRAPRKAATAAATAVAGLAPKFRTHKDAPPSEMTTDATTEAVMKTRKKNRGRRTAPRIPSKRRSSDDSEEGDQTSSEEEDHPAKKATAVDTSPSVSNVSQEALLRIIQDLQAKQAVLEARLRSSETPTIPKRLPYEDPRNIRSSPPPPNATHASNHSPPDDALFSQATGEDEIPAFNATATPLDTTVTPSEQDDESSSSSSDSDDEEADNN</sequence>
<feature type="non-terminal residue" evidence="2">
    <location>
        <position position="217"/>
    </location>
</feature>
<feature type="compositionally biased region" description="Acidic residues" evidence="1">
    <location>
        <begin position="197"/>
        <end position="217"/>
    </location>
</feature>
<evidence type="ECO:0000256" key="1">
    <source>
        <dbReference type="SAM" id="MobiDB-lite"/>
    </source>
</evidence>
<dbReference type="EMBL" id="ML120162">
    <property type="protein sequence ID" value="RPA70651.1"/>
    <property type="molecule type" value="Genomic_DNA"/>
</dbReference>
<evidence type="ECO:0000313" key="3">
    <source>
        <dbReference type="Proteomes" id="UP000275078"/>
    </source>
</evidence>
<dbReference type="Proteomes" id="UP000275078">
    <property type="component" value="Unassembled WGS sequence"/>
</dbReference>
<feature type="compositionally biased region" description="Basic residues" evidence="1">
    <location>
        <begin position="50"/>
        <end position="68"/>
    </location>
</feature>
<reference evidence="2 3" key="1">
    <citation type="journal article" date="2018" name="Nat. Ecol. Evol.">
        <title>Pezizomycetes genomes reveal the molecular basis of ectomycorrhizal truffle lifestyle.</title>
        <authorList>
            <person name="Murat C."/>
            <person name="Payen T."/>
            <person name="Noel B."/>
            <person name="Kuo A."/>
            <person name="Morin E."/>
            <person name="Chen J."/>
            <person name="Kohler A."/>
            <person name="Krizsan K."/>
            <person name="Balestrini R."/>
            <person name="Da Silva C."/>
            <person name="Montanini B."/>
            <person name="Hainaut M."/>
            <person name="Levati E."/>
            <person name="Barry K.W."/>
            <person name="Belfiori B."/>
            <person name="Cichocki N."/>
            <person name="Clum A."/>
            <person name="Dockter R.B."/>
            <person name="Fauchery L."/>
            <person name="Guy J."/>
            <person name="Iotti M."/>
            <person name="Le Tacon F."/>
            <person name="Lindquist E.A."/>
            <person name="Lipzen A."/>
            <person name="Malagnac F."/>
            <person name="Mello A."/>
            <person name="Molinier V."/>
            <person name="Miyauchi S."/>
            <person name="Poulain J."/>
            <person name="Riccioni C."/>
            <person name="Rubini A."/>
            <person name="Sitrit Y."/>
            <person name="Splivallo R."/>
            <person name="Traeger S."/>
            <person name="Wang M."/>
            <person name="Zifcakova L."/>
            <person name="Wipf D."/>
            <person name="Zambonelli A."/>
            <person name="Paolocci F."/>
            <person name="Nowrousian M."/>
            <person name="Ottonello S."/>
            <person name="Baldrian P."/>
            <person name="Spatafora J.W."/>
            <person name="Henrissat B."/>
            <person name="Nagy L.G."/>
            <person name="Aury J.M."/>
            <person name="Wincker P."/>
            <person name="Grigoriev I.V."/>
            <person name="Bonfante P."/>
            <person name="Martin F.M."/>
        </authorList>
    </citation>
    <scope>NUCLEOTIDE SEQUENCE [LARGE SCALE GENOMIC DNA]</scope>
    <source>
        <strain evidence="2 3">RN42</strain>
    </source>
</reference>
<gene>
    <name evidence="2" type="ORF">BJ508DRAFT_336953</name>
</gene>